<dbReference type="PROSITE" id="PS50113">
    <property type="entry name" value="PAC"/>
    <property type="match status" value="1"/>
</dbReference>
<keyword evidence="6" id="KW-1185">Reference proteome</keyword>
<dbReference type="PANTHER" id="PTHR44757:SF2">
    <property type="entry name" value="BIOFILM ARCHITECTURE MAINTENANCE PROTEIN MBAA"/>
    <property type="match status" value="1"/>
</dbReference>
<feature type="coiled-coil region" evidence="1">
    <location>
        <begin position="110"/>
        <end position="151"/>
    </location>
</feature>
<dbReference type="SUPFAM" id="SSF55785">
    <property type="entry name" value="PYP-like sensor domain (PAS domain)"/>
    <property type="match status" value="2"/>
</dbReference>
<dbReference type="SMART" id="SM00086">
    <property type="entry name" value="PAC"/>
    <property type="match status" value="2"/>
</dbReference>
<feature type="domain" description="Histidine kinase" evidence="2">
    <location>
        <begin position="384"/>
        <end position="588"/>
    </location>
</feature>
<dbReference type="InterPro" id="IPR036890">
    <property type="entry name" value="HATPase_C_sf"/>
</dbReference>
<evidence type="ECO:0000259" key="2">
    <source>
        <dbReference type="PROSITE" id="PS50109"/>
    </source>
</evidence>
<dbReference type="PANTHER" id="PTHR44757">
    <property type="entry name" value="DIGUANYLATE CYCLASE DGCP"/>
    <property type="match status" value="1"/>
</dbReference>
<dbReference type="Pfam" id="PF02518">
    <property type="entry name" value="HATPase_c"/>
    <property type="match status" value="1"/>
</dbReference>
<accession>A0ABD6CTT5</accession>
<evidence type="ECO:0000313" key="5">
    <source>
        <dbReference type="EMBL" id="MFD1600748.1"/>
    </source>
</evidence>
<dbReference type="AlphaFoldDB" id="A0ABD6CTT5"/>
<dbReference type="CDD" id="cd00130">
    <property type="entry name" value="PAS"/>
    <property type="match status" value="1"/>
</dbReference>
<organism evidence="5 6">
    <name type="scientific">Halobellus rarus</name>
    <dbReference type="NCBI Taxonomy" id="1126237"/>
    <lineage>
        <taxon>Archaea</taxon>
        <taxon>Methanobacteriati</taxon>
        <taxon>Methanobacteriota</taxon>
        <taxon>Stenosarchaea group</taxon>
        <taxon>Halobacteria</taxon>
        <taxon>Halobacteriales</taxon>
        <taxon>Haloferacaceae</taxon>
        <taxon>Halobellus</taxon>
    </lineage>
</organism>
<dbReference type="Proteomes" id="UP001597085">
    <property type="component" value="Unassembled WGS sequence"/>
</dbReference>
<evidence type="ECO:0000259" key="4">
    <source>
        <dbReference type="PROSITE" id="PS50113"/>
    </source>
</evidence>
<dbReference type="SMART" id="SM00091">
    <property type="entry name" value="PAS"/>
    <property type="match status" value="2"/>
</dbReference>
<feature type="domain" description="PAS" evidence="3">
    <location>
        <begin position="255"/>
        <end position="299"/>
    </location>
</feature>
<proteinExistence type="predicted"/>
<name>A0ABD6CTT5_9EURY</name>
<dbReference type="InterPro" id="IPR003594">
    <property type="entry name" value="HATPase_dom"/>
</dbReference>
<feature type="domain" description="PAC" evidence="4">
    <location>
        <begin position="328"/>
        <end position="380"/>
    </location>
</feature>
<dbReference type="Gene3D" id="3.30.450.20">
    <property type="entry name" value="PAS domain"/>
    <property type="match status" value="2"/>
</dbReference>
<dbReference type="InterPro" id="IPR013767">
    <property type="entry name" value="PAS_fold"/>
</dbReference>
<dbReference type="InterPro" id="IPR035965">
    <property type="entry name" value="PAS-like_dom_sf"/>
</dbReference>
<dbReference type="PROSITE" id="PS50112">
    <property type="entry name" value="PAS"/>
    <property type="match status" value="1"/>
</dbReference>
<dbReference type="InterPro" id="IPR005467">
    <property type="entry name" value="His_kinase_dom"/>
</dbReference>
<evidence type="ECO:0000313" key="6">
    <source>
        <dbReference type="Proteomes" id="UP001597085"/>
    </source>
</evidence>
<reference evidence="5 6" key="1">
    <citation type="journal article" date="2019" name="Int. J. Syst. Evol. Microbiol.">
        <title>The Global Catalogue of Microorganisms (GCM) 10K type strain sequencing project: providing services to taxonomists for standard genome sequencing and annotation.</title>
        <authorList>
            <consortium name="The Broad Institute Genomics Platform"/>
            <consortium name="The Broad Institute Genome Sequencing Center for Infectious Disease"/>
            <person name="Wu L."/>
            <person name="Ma J."/>
        </authorList>
    </citation>
    <scope>NUCLEOTIDE SEQUENCE [LARGE SCALE GENOMIC DNA]</scope>
    <source>
        <strain evidence="5 6">CGMCC 1.12121</strain>
    </source>
</reference>
<dbReference type="Gene3D" id="3.30.565.10">
    <property type="entry name" value="Histidine kinase-like ATPase, C-terminal domain"/>
    <property type="match status" value="1"/>
</dbReference>
<dbReference type="RefSeq" id="WP_256420279.1">
    <property type="nucleotide sequence ID" value="NZ_JANHDI010000002.1"/>
</dbReference>
<dbReference type="InterPro" id="IPR000014">
    <property type="entry name" value="PAS"/>
</dbReference>
<dbReference type="SMART" id="SM00387">
    <property type="entry name" value="HATPase_c"/>
    <property type="match status" value="1"/>
</dbReference>
<evidence type="ECO:0000256" key="1">
    <source>
        <dbReference type="SAM" id="Coils"/>
    </source>
</evidence>
<evidence type="ECO:0000259" key="3">
    <source>
        <dbReference type="PROSITE" id="PS50112"/>
    </source>
</evidence>
<dbReference type="CDD" id="cd00075">
    <property type="entry name" value="HATPase"/>
    <property type="match status" value="1"/>
</dbReference>
<dbReference type="PRINTS" id="PR00344">
    <property type="entry name" value="BCTRLSENSOR"/>
</dbReference>
<dbReference type="PROSITE" id="PS50109">
    <property type="entry name" value="HIS_KIN"/>
    <property type="match status" value="1"/>
</dbReference>
<dbReference type="Pfam" id="PF00989">
    <property type="entry name" value="PAS"/>
    <property type="match status" value="1"/>
</dbReference>
<gene>
    <name evidence="5" type="ORF">ACFSBX_17590</name>
</gene>
<dbReference type="InterPro" id="IPR052155">
    <property type="entry name" value="Biofilm_reg_signaling"/>
</dbReference>
<dbReference type="NCBIfam" id="TIGR00229">
    <property type="entry name" value="sensory_box"/>
    <property type="match status" value="2"/>
</dbReference>
<dbReference type="InterPro" id="IPR004358">
    <property type="entry name" value="Sig_transdc_His_kin-like_C"/>
</dbReference>
<dbReference type="SUPFAM" id="SSF55874">
    <property type="entry name" value="ATPase domain of HSP90 chaperone/DNA topoisomerase II/histidine kinase"/>
    <property type="match status" value="1"/>
</dbReference>
<dbReference type="InterPro" id="IPR001610">
    <property type="entry name" value="PAC"/>
</dbReference>
<dbReference type="EMBL" id="JBHUDK010000017">
    <property type="protein sequence ID" value="MFD1600748.1"/>
    <property type="molecule type" value="Genomic_DNA"/>
</dbReference>
<dbReference type="InterPro" id="IPR000700">
    <property type="entry name" value="PAS-assoc_C"/>
</dbReference>
<sequence length="588" mass="65355">MAEIQLLLAGAGNRRAISSLLADRHTPVVADEIRDVPLYLVDEPSFLEHRDALKRHKRAQDPVFCPVVLIRRENASTTVTLPDITTSERPLVVNEVVTAPVGKQALFRTVSNLLVRRAQTEELATDLQERNERLREERRKYQTLVEQSESGIAVAQNGEFAFANERMREIAERDSLIGVPVENIVAPEYRTVVRDRYRKRVAGEQLPTQYEVAIETPAGGRKDIDLRASRISYDGAPAVLVLFQDVTRRKERERDLRKFESAVEHAGHAIIITDTDGTIEYVNPAFEEMTGYAAEEAIGANPRILKSGDHGEAFYRELWQTILDGEVWTSETVNERKSGERIVLNQTISPIQDADGEINGFVAIQDDITDHRLREQQLVVFERVLRHNLRNKGTAIRGYADVLKRSLGDEASTAHLDAIQENVQSLLDISEKAHHVRQIFTDRIEADGDCALESALERLRDRVGSAYPDAEISLEGELGQSVEIDARVTPAFRELVENAVKHSDAPSPRVAITVAVGDATATVTVVDNGSGIPDHERRVIEAGTEDPLEHGSGLGLWFAYWLVSYVGGDIDIQASPEGTAIGVTVPLR</sequence>
<protein>
    <submittedName>
        <fullName evidence="5">PAS domain S-box protein</fullName>
    </submittedName>
</protein>
<comment type="caution">
    <text evidence="5">The sequence shown here is derived from an EMBL/GenBank/DDBJ whole genome shotgun (WGS) entry which is preliminary data.</text>
</comment>
<keyword evidence="1" id="KW-0175">Coiled coil</keyword>
<dbReference type="Pfam" id="PF13188">
    <property type="entry name" value="PAS_8"/>
    <property type="match status" value="1"/>
</dbReference>